<dbReference type="PIRSF" id="PIRSF006648">
    <property type="entry name" value="DrrB"/>
    <property type="match status" value="1"/>
</dbReference>
<evidence type="ECO:0000256" key="1">
    <source>
        <dbReference type="ARBA" id="ARBA00004141"/>
    </source>
</evidence>
<feature type="transmembrane region" description="Helical" evidence="6">
    <location>
        <begin position="234"/>
        <end position="255"/>
    </location>
</feature>
<evidence type="ECO:0000256" key="6">
    <source>
        <dbReference type="SAM" id="Phobius"/>
    </source>
</evidence>
<dbReference type="RefSeq" id="WP_310538272.1">
    <property type="nucleotide sequence ID" value="NZ_BAAAOC010000006.1"/>
</dbReference>
<sequence length="258" mass="26197">MTASAHDDAVPQAIPAPAPVITRVLAHGLYETQNVLRNGEQLLVSLILPLLVLFGVHRLELITDGSTPSIDIVTPGVLTLAVMASAFTGQGIATGFERQYGVLAYLSTTPLGPVGLILGKAVAVLVVVVIQLLVLGGAGLALGWSPEISGIAWLALGVVLGAAAFTALGLLIAGTVRAEATLAVTNVAWVLMGAAGGAVFPLSLDGIAGLLILLPSAALGEALRTATLDGAAQVTALIVLAGWAVLAVLAARRWFTWK</sequence>
<proteinExistence type="predicted"/>
<feature type="domain" description="ABC-2 type transporter transmembrane" evidence="7">
    <location>
        <begin position="71"/>
        <end position="251"/>
    </location>
</feature>
<feature type="transmembrane region" description="Helical" evidence="6">
    <location>
        <begin position="42"/>
        <end position="60"/>
    </location>
</feature>
<reference evidence="9" key="1">
    <citation type="submission" date="2023-07" db="EMBL/GenBank/DDBJ databases">
        <title>Description of three actinobacteria isolated from air of manufacturing shop in a pharmaceutical factory.</title>
        <authorList>
            <person name="Zhang D.-F."/>
        </authorList>
    </citation>
    <scope>NUCLEOTIDE SEQUENCE [LARGE SCALE GENOMIC DNA]</scope>
    <source>
        <strain evidence="9">CCTCC AB 207010</strain>
    </source>
</reference>
<gene>
    <name evidence="8" type="ORF">RH857_12320</name>
</gene>
<feature type="transmembrane region" description="Helical" evidence="6">
    <location>
        <begin position="117"/>
        <end position="144"/>
    </location>
</feature>
<feature type="transmembrane region" description="Helical" evidence="6">
    <location>
        <begin position="72"/>
        <end position="96"/>
    </location>
</feature>
<evidence type="ECO:0000259" key="7">
    <source>
        <dbReference type="Pfam" id="PF12698"/>
    </source>
</evidence>
<feature type="transmembrane region" description="Helical" evidence="6">
    <location>
        <begin position="188"/>
        <end position="214"/>
    </location>
</feature>
<organism evidence="8 9">
    <name type="scientific">Nesterenkonia flava</name>
    <dbReference type="NCBI Taxonomy" id="469799"/>
    <lineage>
        <taxon>Bacteria</taxon>
        <taxon>Bacillati</taxon>
        <taxon>Actinomycetota</taxon>
        <taxon>Actinomycetes</taxon>
        <taxon>Micrococcales</taxon>
        <taxon>Micrococcaceae</taxon>
        <taxon>Nesterenkonia</taxon>
    </lineage>
</organism>
<dbReference type="PANTHER" id="PTHR43229:SF2">
    <property type="entry name" value="NODULATION PROTEIN J"/>
    <property type="match status" value="1"/>
</dbReference>
<evidence type="ECO:0000313" key="9">
    <source>
        <dbReference type="Proteomes" id="UP001260872"/>
    </source>
</evidence>
<keyword evidence="9" id="KW-1185">Reference proteome</keyword>
<feature type="transmembrane region" description="Helical" evidence="6">
    <location>
        <begin position="150"/>
        <end position="176"/>
    </location>
</feature>
<dbReference type="Pfam" id="PF12698">
    <property type="entry name" value="ABC2_membrane_3"/>
    <property type="match status" value="1"/>
</dbReference>
<dbReference type="InterPro" id="IPR000412">
    <property type="entry name" value="ABC_2_transport"/>
</dbReference>
<keyword evidence="2 6" id="KW-0812">Transmembrane</keyword>
<comment type="caution">
    <text evidence="8">The sequence shown here is derived from an EMBL/GenBank/DDBJ whole genome shotgun (WGS) entry which is preliminary data.</text>
</comment>
<evidence type="ECO:0000313" key="8">
    <source>
        <dbReference type="EMBL" id="MDR5712904.1"/>
    </source>
</evidence>
<evidence type="ECO:0000256" key="5">
    <source>
        <dbReference type="ARBA" id="ARBA00023251"/>
    </source>
</evidence>
<comment type="subcellular location">
    <subcellularLocation>
        <location evidence="1">Membrane</location>
        <topology evidence="1">Multi-pass membrane protein</topology>
    </subcellularLocation>
</comment>
<name>A0ABU1FW46_9MICC</name>
<accession>A0ABU1FW46</accession>
<keyword evidence="4 6" id="KW-0472">Membrane</keyword>
<dbReference type="InterPro" id="IPR051784">
    <property type="entry name" value="Nod_factor_ABC_transporter"/>
</dbReference>
<keyword evidence="3 6" id="KW-1133">Transmembrane helix</keyword>
<dbReference type="InterPro" id="IPR013525">
    <property type="entry name" value="ABC2_TM"/>
</dbReference>
<dbReference type="EMBL" id="JAVKGT010000042">
    <property type="protein sequence ID" value="MDR5712904.1"/>
    <property type="molecule type" value="Genomic_DNA"/>
</dbReference>
<dbReference type="PANTHER" id="PTHR43229">
    <property type="entry name" value="NODULATION PROTEIN J"/>
    <property type="match status" value="1"/>
</dbReference>
<evidence type="ECO:0000256" key="2">
    <source>
        <dbReference type="ARBA" id="ARBA00022692"/>
    </source>
</evidence>
<dbReference type="Proteomes" id="UP001260872">
    <property type="component" value="Unassembled WGS sequence"/>
</dbReference>
<evidence type="ECO:0000256" key="4">
    <source>
        <dbReference type="ARBA" id="ARBA00023136"/>
    </source>
</evidence>
<evidence type="ECO:0000256" key="3">
    <source>
        <dbReference type="ARBA" id="ARBA00022989"/>
    </source>
</evidence>
<protein>
    <submittedName>
        <fullName evidence="8">ABC transporter permease</fullName>
    </submittedName>
</protein>
<keyword evidence="5" id="KW-0046">Antibiotic resistance</keyword>